<proteinExistence type="predicted"/>
<protein>
    <submittedName>
        <fullName evidence="2">SET domain-containing protein</fullName>
    </submittedName>
</protein>
<accession>A0A9P4JTR7</accession>
<feature type="non-terminal residue" evidence="2">
    <location>
        <position position="1"/>
    </location>
</feature>
<dbReference type="PANTHER" id="PTHR47332">
    <property type="entry name" value="SET DOMAIN-CONTAINING PROTEIN 5"/>
    <property type="match status" value="1"/>
</dbReference>
<dbReference type="InterPro" id="IPR001214">
    <property type="entry name" value="SET_dom"/>
</dbReference>
<name>A0A9P4JTR7_9PLEO</name>
<dbReference type="SMART" id="SM00317">
    <property type="entry name" value="SET"/>
    <property type="match status" value="1"/>
</dbReference>
<dbReference type="InterPro" id="IPR046341">
    <property type="entry name" value="SET_dom_sf"/>
</dbReference>
<gene>
    <name evidence="2" type="ORF">GQ43DRAFT_369183</name>
</gene>
<comment type="caution">
    <text evidence="2">The sequence shown here is derived from an EMBL/GenBank/DDBJ whole genome shotgun (WGS) entry which is preliminary data.</text>
</comment>
<keyword evidence="3" id="KW-1185">Reference proteome</keyword>
<dbReference type="Gene3D" id="2.170.270.10">
    <property type="entry name" value="SET domain"/>
    <property type="match status" value="1"/>
</dbReference>
<dbReference type="CDD" id="cd20071">
    <property type="entry name" value="SET_SMYD"/>
    <property type="match status" value="1"/>
</dbReference>
<dbReference type="Proteomes" id="UP000799536">
    <property type="component" value="Unassembled WGS sequence"/>
</dbReference>
<evidence type="ECO:0000259" key="1">
    <source>
        <dbReference type="PROSITE" id="PS50280"/>
    </source>
</evidence>
<feature type="domain" description="SET" evidence="1">
    <location>
        <begin position="1"/>
        <end position="168"/>
    </location>
</feature>
<dbReference type="OrthoDB" id="265717at2759"/>
<dbReference type="PROSITE" id="PS50280">
    <property type="entry name" value="SET"/>
    <property type="match status" value="1"/>
</dbReference>
<evidence type="ECO:0000313" key="2">
    <source>
        <dbReference type="EMBL" id="KAF2202423.1"/>
    </source>
</evidence>
<organism evidence="2 3">
    <name type="scientific">Delitschia confertaspora ATCC 74209</name>
    <dbReference type="NCBI Taxonomy" id="1513339"/>
    <lineage>
        <taxon>Eukaryota</taxon>
        <taxon>Fungi</taxon>
        <taxon>Dikarya</taxon>
        <taxon>Ascomycota</taxon>
        <taxon>Pezizomycotina</taxon>
        <taxon>Dothideomycetes</taxon>
        <taxon>Pleosporomycetidae</taxon>
        <taxon>Pleosporales</taxon>
        <taxon>Delitschiaceae</taxon>
        <taxon>Delitschia</taxon>
    </lineage>
</organism>
<sequence length="329" mass="37297">NEYYEVRLNPGKGYGCFALKPIQRGTRILADSPLLIVREPEYLYDDIKATYDKLSPTDQALYMSLHSAHNQDPANWPKAIHPSVKGRERKRIEEQASARFAKEPSLISIFQTNCIEHESGAAIFPYAARFNHSCSPNACFTWNSAIGKETIHATRNINCGEEITVAYCDTTHSKSLRRYELKHYGFLCDCRACNDESDPEYASKSAERRYRLQELEDLLASMRESGKHWGMGPESIPQLLEMVNLLLEEGDYTNRLAATYMDIALVCEAQGDLKFAKKAAEKALQVSVDCYGLDHPTMMDHFILYERLKDKMEGGKAKSEDAVENEVDS</sequence>
<dbReference type="EMBL" id="ML993937">
    <property type="protein sequence ID" value="KAF2202423.1"/>
    <property type="molecule type" value="Genomic_DNA"/>
</dbReference>
<dbReference type="InterPro" id="IPR053185">
    <property type="entry name" value="SET_domain_protein"/>
</dbReference>
<dbReference type="Pfam" id="PF00856">
    <property type="entry name" value="SET"/>
    <property type="match status" value="1"/>
</dbReference>
<dbReference type="SUPFAM" id="SSF82199">
    <property type="entry name" value="SET domain"/>
    <property type="match status" value="1"/>
</dbReference>
<reference evidence="2" key="1">
    <citation type="journal article" date="2020" name="Stud. Mycol.">
        <title>101 Dothideomycetes genomes: a test case for predicting lifestyles and emergence of pathogens.</title>
        <authorList>
            <person name="Haridas S."/>
            <person name="Albert R."/>
            <person name="Binder M."/>
            <person name="Bloem J."/>
            <person name="Labutti K."/>
            <person name="Salamov A."/>
            <person name="Andreopoulos B."/>
            <person name="Baker S."/>
            <person name="Barry K."/>
            <person name="Bills G."/>
            <person name="Bluhm B."/>
            <person name="Cannon C."/>
            <person name="Castanera R."/>
            <person name="Culley D."/>
            <person name="Daum C."/>
            <person name="Ezra D."/>
            <person name="Gonzalez J."/>
            <person name="Henrissat B."/>
            <person name="Kuo A."/>
            <person name="Liang C."/>
            <person name="Lipzen A."/>
            <person name="Lutzoni F."/>
            <person name="Magnuson J."/>
            <person name="Mondo S."/>
            <person name="Nolan M."/>
            <person name="Ohm R."/>
            <person name="Pangilinan J."/>
            <person name="Park H.-J."/>
            <person name="Ramirez L."/>
            <person name="Alfaro M."/>
            <person name="Sun H."/>
            <person name="Tritt A."/>
            <person name="Yoshinaga Y."/>
            <person name="Zwiers L.-H."/>
            <person name="Turgeon B."/>
            <person name="Goodwin S."/>
            <person name="Spatafora J."/>
            <person name="Crous P."/>
            <person name="Grigoriev I."/>
        </authorList>
    </citation>
    <scope>NUCLEOTIDE SEQUENCE</scope>
    <source>
        <strain evidence="2">ATCC 74209</strain>
    </source>
</reference>
<evidence type="ECO:0000313" key="3">
    <source>
        <dbReference type="Proteomes" id="UP000799536"/>
    </source>
</evidence>
<dbReference type="InterPro" id="IPR011990">
    <property type="entry name" value="TPR-like_helical_dom_sf"/>
</dbReference>
<dbReference type="AlphaFoldDB" id="A0A9P4JTR7"/>
<dbReference type="PANTHER" id="PTHR47332:SF2">
    <property type="entry name" value="SET-6"/>
    <property type="match status" value="1"/>
</dbReference>
<dbReference type="Gene3D" id="1.25.40.10">
    <property type="entry name" value="Tetratricopeptide repeat domain"/>
    <property type="match status" value="1"/>
</dbReference>